<dbReference type="Gene3D" id="3.30.1120.100">
    <property type="match status" value="1"/>
</dbReference>
<dbReference type="PRINTS" id="PR01483">
    <property type="entry name" value="FASYNTHASE"/>
</dbReference>
<dbReference type="InterPro" id="IPR040883">
    <property type="entry name" value="FAS_meander"/>
</dbReference>
<comment type="caution">
    <text evidence="10">The sequence shown here is derived from an EMBL/GenBank/DDBJ whole genome shotgun (WGS) entry which is preliminary data.</text>
</comment>
<proteinExistence type="predicted"/>
<keyword evidence="1" id="KW-0808">Transferase</keyword>
<dbReference type="InterPro" id="IPR014043">
    <property type="entry name" value="Acyl_transferase_dom"/>
</dbReference>
<feature type="domain" description="Fatty acid synthase meander beta sheet" evidence="9">
    <location>
        <begin position="512"/>
        <end position="638"/>
    </location>
</feature>
<dbReference type="PANTHER" id="PTHR10982">
    <property type="entry name" value="MALONYL COA-ACYL CARRIER PROTEIN TRANSACYLASE"/>
    <property type="match status" value="1"/>
</dbReference>
<reference evidence="10" key="1">
    <citation type="journal article" date="2020" name="Stud. Mycol.">
        <title>101 Dothideomycetes genomes: a test case for predicting lifestyles and emergence of pathogens.</title>
        <authorList>
            <person name="Haridas S."/>
            <person name="Albert R."/>
            <person name="Binder M."/>
            <person name="Bloem J."/>
            <person name="Labutti K."/>
            <person name="Salamov A."/>
            <person name="Andreopoulos B."/>
            <person name="Baker S."/>
            <person name="Barry K."/>
            <person name="Bills G."/>
            <person name="Bluhm B."/>
            <person name="Cannon C."/>
            <person name="Castanera R."/>
            <person name="Culley D."/>
            <person name="Daum C."/>
            <person name="Ezra D."/>
            <person name="Gonzalez J."/>
            <person name="Henrissat B."/>
            <person name="Kuo A."/>
            <person name="Liang C."/>
            <person name="Lipzen A."/>
            <person name="Lutzoni F."/>
            <person name="Magnuson J."/>
            <person name="Mondo S."/>
            <person name="Nolan M."/>
            <person name="Ohm R."/>
            <person name="Pangilinan J."/>
            <person name="Park H.-J."/>
            <person name="Ramirez L."/>
            <person name="Alfaro M."/>
            <person name="Sun H."/>
            <person name="Tritt A."/>
            <person name="Yoshinaga Y."/>
            <person name="Zwiers L.-H."/>
            <person name="Turgeon B."/>
            <person name="Goodwin S."/>
            <person name="Spatafora J."/>
            <person name="Crous P."/>
            <person name="Grigoriev I."/>
        </authorList>
    </citation>
    <scope>NUCLEOTIDE SEQUENCE</scope>
    <source>
        <strain evidence="10">CBS 110217</strain>
    </source>
</reference>
<evidence type="ECO:0000259" key="7">
    <source>
        <dbReference type="Pfam" id="PF08354"/>
    </source>
</evidence>
<dbReference type="EMBL" id="ML978183">
    <property type="protein sequence ID" value="KAF2031179.1"/>
    <property type="molecule type" value="Genomic_DNA"/>
</dbReference>
<evidence type="ECO:0000259" key="8">
    <source>
        <dbReference type="Pfam" id="PF13452"/>
    </source>
</evidence>
<evidence type="ECO:0000256" key="4">
    <source>
        <dbReference type="ARBA" id="ARBA00023002"/>
    </source>
</evidence>
<dbReference type="Gene3D" id="6.10.60.10">
    <property type="match status" value="1"/>
</dbReference>
<keyword evidence="11" id="KW-1185">Reference proteome</keyword>
<dbReference type="InterPro" id="IPR029069">
    <property type="entry name" value="HotDog_dom_sf"/>
</dbReference>
<evidence type="ECO:0000256" key="3">
    <source>
        <dbReference type="ARBA" id="ARBA00022857"/>
    </source>
</evidence>
<dbReference type="GO" id="GO:0019171">
    <property type="term" value="F:(3R)-hydroxyacyl-[acyl-carrier-protein] dehydratase activity"/>
    <property type="evidence" value="ECO:0007669"/>
    <property type="project" value="InterPro"/>
</dbReference>
<dbReference type="Gene3D" id="1.20.930.70">
    <property type="match status" value="1"/>
</dbReference>
<evidence type="ECO:0000256" key="1">
    <source>
        <dbReference type="ARBA" id="ARBA00022679"/>
    </source>
</evidence>
<dbReference type="Pfam" id="PF00698">
    <property type="entry name" value="Acyl_transf_1"/>
    <property type="match status" value="1"/>
</dbReference>
<evidence type="ECO:0000256" key="2">
    <source>
        <dbReference type="ARBA" id="ARBA00022801"/>
    </source>
</evidence>
<dbReference type="OrthoDB" id="5417908at2759"/>
<dbReference type="InterPro" id="IPR003965">
    <property type="entry name" value="Fatty_acid_synthase"/>
</dbReference>
<dbReference type="Proteomes" id="UP000799777">
    <property type="component" value="Unassembled WGS sequence"/>
</dbReference>
<dbReference type="Pfam" id="PF17951">
    <property type="entry name" value="FAS_meander"/>
    <property type="match status" value="1"/>
</dbReference>
<dbReference type="SUPFAM" id="SSF54637">
    <property type="entry name" value="Thioesterase/thiol ester dehydrase-isomerase"/>
    <property type="match status" value="2"/>
</dbReference>
<dbReference type="GO" id="GO:0006633">
    <property type="term" value="P:fatty acid biosynthetic process"/>
    <property type="evidence" value="ECO:0007669"/>
    <property type="project" value="InterPro"/>
</dbReference>
<keyword evidence="2" id="KW-0378">Hydrolase</keyword>
<dbReference type="GO" id="GO:0005835">
    <property type="term" value="C:fatty acid synthase complex"/>
    <property type="evidence" value="ECO:0007669"/>
    <property type="project" value="InterPro"/>
</dbReference>
<feature type="domain" description="MaoC-like" evidence="6">
    <location>
        <begin position="883"/>
        <end position="993"/>
    </location>
</feature>
<dbReference type="Pfam" id="PF22235">
    <property type="entry name" value="FAS1_thioest_ins"/>
    <property type="match status" value="1"/>
</dbReference>
<dbReference type="InterPro" id="IPR050830">
    <property type="entry name" value="Fungal_FAS"/>
</dbReference>
<dbReference type="Gene3D" id="3.10.129.10">
    <property type="entry name" value="Hotdog Thioesterase"/>
    <property type="match status" value="1"/>
</dbReference>
<dbReference type="InterPro" id="IPR016035">
    <property type="entry name" value="Acyl_Trfase/lysoPLipase"/>
</dbReference>
<evidence type="ECO:0000259" key="5">
    <source>
        <dbReference type="Pfam" id="PF00698"/>
    </source>
</evidence>
<dbReference type="GO" id="GO:0004318">
    <property type="term" value="F:enoyl-[acyl-carrier-protein] reductase (NADH) activity"/>
    <property type="evidence" value="ECO:0007669"/>
    <property type="project" value="InterPro"/>
</dbReference>
<evidence type="ECO:0000259" key="9">
    <source>
        <dbReference type="Pfam" id="PF17951"/>
    </source>
</evidence>
<protein>
    <submittedName>
        <fullName evidence="10">Fatty acid synthase</fullName>
    </submittedName>
</protein>
<dbReference type="InterPro" id="IPR039569">
    <property type="entry name" value="FAS1-like_DH_region"/>
</dbReference>
<dbReference type="GO" id="GO:0016787">
    <property type="term" value="F:hydrolase activity"/>
    <property type="evidence" value="ECO:0007669"/>
    <property type="project" value="UniProtKB-KW"/>
</dbReference>
<dbReference type="SUPFAM" id="SSF52151">
    <property type="entry name" value="FabD/lysophospholipase-like"/>
    <property type="match status" value="1"/>
</dbReference>
<dbReference type="Pfam" id="PF08354">
    <property type="entry name" value="Fas1-AflB-like_hel"/>
    <property type="match status" value="1"/>
</dbReference>
<dbReference type="Pfam" id="PF13452">
    <property type="entry name" value="FAS1_DH_region"/>
    <property type="match status" value="1"/>
</dbReference>
<dbReference type="Pfam" id="PF01575">
    <property type="entry name" value="MaoC_dehydratas"/>
    <property type="match status" value="1"/>
</dbReference>
<dbReference type="CDD" id="cd03447">
    <property type="entry name" value="FAS_MaoC"/>
    <property type="match status" value="1"/>
</dbReference>
<keyword evidence="4" id="KW-0560">Oxidoreductase</keyword>
<feature type="domain" description="Malonyl-CoA:ACP transacylase (MAT)" evidence="5">
    <location>
        <begin position="1014"/>
        <end position="1381"/>
    </location>
</feature>
<dbReference type="Gene3D" id="3.30.70.3330">
    <property type="match status" value="1"/>
</dbReference>
<dbReference type="PANTHER" id="PTHR10982:SF21">
    <property type="entry name" value="FATTY ACID SYNTHASE SUBUNIT BETA"/>
    <property type="match status" value="1"/>
</dbReference>
<dbReference type="InterPro" id="IPR013785">
    <property type="entry name" value="Aldolase_TIM"/>
</dbReference>
<keyword evidence="3" id="KW-0521">NADP</keyword>
<feature type="domain" description="Fatty acid synthase beta subunit AflB /Fas1-like central" evidence="7">
    <location>
        <begin position="131"/>
        <end position="474"/>
    </location>
</feature>
<evidence type="ECO:0000313" key="10">
    <source>
        <dbReference type="EMBL" id="KAF2031179.1"/>
    </source>
</evidence>
<organism evidence="10 11">
    <name type="scientific">Setomelanomma holmii</name>
    <dbReference type="NCBI Taxonomy" id="210430"/>
    <lineage>
        <taxon>Eukaryota</taxon>
        <taxon>Fungi</taxon>
        <taxon>Dikarya</taxon>
        <taxon>Ascomycota</taxon>
        <taxon>Pezizomycotina</taxon>
        <taxon>Dothideomycetes</taxon>
        <taxon>Pleosporomycetidae</taxon>
        <taxon>Pleosporales</taxon>
        <taxon>Pleosporineae</taxon>
        <taxon>Phaeosphaeriaceae</taxon>
        <taxon>Setomelanomma</taxon>
    </lineage>
</organism>
<dbReference type="Gene3D" id="3.40.366.10">
    <property type="entry name" value="Malonyl-Coenzyme A Acyl Carrier Protein, domain 2"/>
    <property type="match status" value="1"/>
</dbReference>
<sequence length="1409" mass="156441">MTPTTTHPDFVSAIMKAGYHAEFAAGGYHNAETLRAALLQLRDVMPPGRSISMNVIYASPKAISWQIPFVRQLRAEGFPLTGLTIGGGVPSLEVATEYITTLGLEHISFKPSSAESIKRVLEIAKKNATFPVILQWTGGRGGGHHSSEDFHSPILETYAAIREYGNVHLVAGSGFGCAEDIIPYFTGSWSLSYGRKSVMPFDGVLFGSRVMVSAEAHTSGGAKAAIIAAGGVEDKQWSGTYRAPTGGVISVVSEMGEPIHVIATRGAQLWAELEKTIFALEKKKRPAILAARRQYLISRLNKDFQRPWFGKKAHGEACEISEMTYLEVVQRLIDLMYVGRWIDPTYETFVRQFIRRMEARLVMANADTLELRTSAHSIDVERIIALIPESCSVLMCPEDEHYFLQLCRSPGLKPVPFIPVFDDQFETFFKKDSLWQSEALETVVDQDAGRTFILHGPVAARHTNVMNEPVGAILDTINQGVLEQFRKLKSKSSLSAEESLLDAPDLYFLPDQTFARALSNPELSWAANLIGGTKIVKGGRLIQNPVRGMMRTLRFKRFDIITNAISLFEDDATPVVRLSFDGNREITMAISTNVTRSRVPIEMVFKYAYDSVASHCRIEQMIDGHNERLCNFYRELWCPEAKIDQLLDVPTVVEHEFHIQSSEVAHFKNAIGYHRDDSVPVDYAIVVSWKAISQLLVQHPMDLLSLVHLSNHYEVHELIAIDDKVLSRAKVSAIIHRDSGTELEVVCNLNRHGRPLIDIRSRFLVRGATVNSLGSYIHEKPGPFEVSLSSTTDIAVLASKHWFVLEGGNSLDDLDLTNVTLRFEPEVRITDKGQATSGQVSIIAETGRLSPIGKISHFSGQKGASIVLSYLLRHGKDMSSFTQQQDRTVHVSSFDVPESNEAYSHASGDFNPIHTSGAFAWMAGLPGTITHGMHCSAIVRRKFEDEICRGSPSRLHSYHVDFTGMVLPNETLQLSIRQVGMKTGIQQFQFEVQCEGTGEKVLKGSASVDPAPTTFCFTGQGSAAKGMGMDLYASSNAARAVWDRAETYFLSQFGLSILDIVRNNPKEAVVYFGGVRGRQLRRNYHAMHFEMPSKGPEGNREFVPMFPTIDAQSSSFTHRSPSGLLLATQFAQPALALMEMAAYADMKAAGVVAPGHQFAGHSLGEYIALACSTNFMPFESMLYLFFCRGMTMQSAVQRDATGRSDYSMVAVDPSRVGKVFVQNESALPKLVVTLRERTDLFIEIVNLNVRGKQYVCAGDLRALDLLQRICDDLKMNDYQHPEDKFTDLVTRHASTKQDGPAADVKLHRGLTTIPLTGIDVPFHSSYLRPRMEAFRSLLEDCLDSNSLAPENLIGRYIPNVTGTPFKIDRSYFETVLSITESERIQDVVRDWDSWVSKIESERSLMAVGA</sequence>
<name>A0A9P4HCG8_9PLEO</name>
<accession>A0A9P4HCG8</accession>
<dbReference type="Gene3D" id="3.20.20.70">
    <property type="entry name" value="Aldolase class I"/>
    <property type="match status" value="1"/>
</dbReference>
<dbReference type="InterPro" id="IPR001227">
    <property type="entry name" value="Ac_transferase_dom_sf"/>
</dbReference>
<evidence type="ECO:0000313" key="11">
    <source>
        <dbReference type="Proteomes" id="UP000799777"/>
    </source>
</evidence>
<dbReference type="InterPro" id="IPR013565">
    <property type="entry name" value="Fas1/AflB-like_central"/>
</dbReference>
<evidence type="ECO:0000259" key="6">
    <source>
        <dbReference type="Pfam" id="PF01575"/>
    </source>
</evidence>
<dbReference type="InterPro" id="IPR002539">
    <property type="entry name" value="MaoC-like_dom"/>
</dbReference>
<feature type="domain" description="FAS1-like dehydratase" evidence="8">
    <location>
        <begin position="655"/>
        <end position="748"/>
    </location>
</feature>
<dbReference type="GO" id="GO:0004312">
    <property type="term" value="F:fatty acid synthase activity"/>
    <property type="evidence" value="ECO:0007669"/>
    <property type="project" value="InterPro"/>
</dbReference>
<gene>
    <name evidence="10" type="ORF">EK21DRAFT_63860</name>
</gene>